<feature type="compositionally biased region" description="Pro residues" evidence="1">
    <location>
        <begin position="302"/>
        <end position="311"/>
    </location>
</feature>
<evidence type="ECO:0000256" key="2">
    <source>
        <dbReference type="SAM" id="Phobius"/>
    </source>
</evidence>
<sequence length="360" mass="37146">MQIALTTIESECMRNALFGIGALGLVAAFPAPGVIAMGHAHSGPAAVTCELGGTGQLTVQSPSVVLADAPGTAPFQVRLEVSARPAGVQGIPAQISGSVTFSLQPGERFEDYDNRAAAATAALVVPLQGMAAGDRAFLNGSGHLDDGSWKAAPGTYRLHAKNLALSIPGAGTCHVTDLGPLGEFFVQPPATDGGEDPALSSLVAAIGRIMMALVVVASGLFLYANRPQRFRRARKPRTAAPCDPRPEHARAPRRLPEPAGFESRPHLRLFRTFTSIAGGSLLTLGLVVSCVVDRSTTLEDLPPFPGGPSLPAPGGATPTASPFGEPPYSTASPFKKSPYSTAWPAPPPPAPPSPPAPRDR</sequence>
<keyword evidence="2" id="KW-1133">Transmembrane helix</keyword>
<accession>A0ABP5PB41</accession>
<evidence type="ECO:0000313" key="3">
    <source>
        <dbReference type="EMBL" id="GAA2208990.1"/>
    </source>
</evidence>
<gene>
    <name evidence="3" type="ORF">GCM10009850_044480</name>
</gene>
<proteinExistence type="predicted"/>
<name>A0ABP5PB41_9ACTN</name>
<protein>
    <submittedName>
        <fullName evidence="3">Uncharacterized protein</fullName>
    </submittedName>
</protein>
<keyword evidence="2" id="KW-0472">Membrane</keyword>
<keyword evidence="2" id="KW-0812">Transmembrane</keyword>
<organism evidence="3 4">
    <name type="scientific">Nonomuraea monospora</name>
    <dbReference type="NCBI Taxonomy" id="568818"/>
    <lineage>
        <taxon>Bacteria</taxon>
        <taxon>Bacillati</taxon>
        <taxon>Actinomycetota</taxon>
        <taxon>Actinomycetes</taxon>
        <taxon>Streptosporangiales</taxon>
        <taxon>Streptosporangiaceae</taxon>
        <taxon>Nonomuraea</taxon>
    </lineage>
</organism>
<dbReference type="Proteomes" id="UP001499843">
    <property type="component" value="Unassembled WGS sequence"/>
</dbReference>
<evidence type="ECO:0000256" key="1">
    <source>
        <dbReference type="SAM" id="MobiDB-lite"/>
    </source>
</evidence>
<feature type="compositionally biased region" description="Basic and acidic residues" evidence="1">
    <location>
        <begin position="244"/>
        <end position="256"/>
    </location>
</feature>
<evidence type="ECO:0000313" key="4">
    <source>
        <dbReference type="Proteomes" id="UP001499843"/>
    </source>
</evidence>
<feature type="region of interest" description="Disordered" evidence="1">
    <location>
        <begin position="232"/>
        <end position="260"/>
    </location>
</feature>
<feature type="transmembrane region" description="Helical" evidence="2">
    <location>
        <begin position="202"/>
        <end position="224"/>
    </location>
</feature>
<keyword evidence="4" id="KW-1185">Reference proteome</keyword>
<feature type="region of interest" description="Disordered" evidence="1">
    <location>
        <begin position="298"/>
        <end position="360"/>
    </location>
</feature>
<comment type="caution">
    <text evidence="3">The sequence shown here is derived from an EMBL/GenBank/DDBJ whole genome shotgun (WGS) entry which is preliminary data.</text>
</comment>
<feature type="compositionally biased region" description="Low complexity" evidence="1">
    <location>
        <begin position="312"/>
        <end position="323"/>
    </location>
</feature>
<dbReference type="EMBL" id="BAAAQX010000010">
    <property type="protein sequence ID" value="GAA2208990.1"/>
    <property type="molecule type" value="Genomic_DNA"/>
</dbReference>
<reference evidence="4" key="1">
    <citation type="journal article" date="2019" name="Int. J. Syst. Evol. Microbiol.">
        <title>The Global Catalogue of Microorganisms (GCM) 10K type strain sequencing project: providing services to taxonomists for standard genome sequencing and annotation.</title>
        <authorList>
            <consortium name="The Broad Institute Genomics Platform"/>
            <consortium name="The Broad Institute Genome Sequencing Center for Infectious Disease"/>
            <person name="Wu L."/>
            <person name="Ma J."/>
        </authorList>
    </citation>
    <scope>NUCLEOTIDE SEQUENCE [LARGE SCALE GENOMIC DNA]</scope>
    <source>
        <strain evidence="4">JCM 16114</strain>
    </source>
</reference>
<feature type="compositionally biased region" description="Pro residues" evidence="1">
    <location>
        <begin position="344"/>
        <end position="360"/>
    </location>
</feature>